<reference evidence="1" key="1">
    <citation type="journal article" date="2023" name="Int. J. Syst. Evol. Microbiol.">
        <title>Collibacillus ludicampi gen. nov., sp. nov., a new soil bacterium of the family Alicyclobacillaceae.</title>
        <authorList>
            <person name="Jojima T."/>
            <person name="Ioku Y."/>
            <person name="Fukuta Y."/>
            <person name="Shirasaka N."/>
            <person name="Matsumura Y."/>
            <person name="Mori M."/>
        </authorList>
    </citation>
    <scope>NUCLEOTIDE SEQUENCE</scope>
    <source>
        <strain evidence="1">TP075</strain>
    </source>
</reference>
<dbReference type="Proteomes" id="UP001057291">
    <property type="component" value="Unassembled WGS sequence"/>
</dbReference>
<dbReference type="EMBL" id="BOQE01000001">
    <property type="protein sequence ID" value="GIM46510.1"/>
    <property type="molecule type" value="Genomic_DNA"/>
</dbReference>
<evidence type="ECO:0000313" key="1">
    <source>
        <dbReference type="EMBL" id="GIM46510.1"/>
    </source>
</evidence>
<comment type="caution">
    <text evidence="1">The sequence shown here is derived from an EMBL/GenBank/DDBJ whole genome shotgun (WGS) entry which is preliminary data.</text>
</comment>
<protein>
    <submittedName>
        <fullName evidence="1">Uncharacterized protein</fullName>
    </submittedName>
</protein>
<evidence type="ECO:0000313" key="2">
    <source>
        <dbReference type="Proteomes" id="UP001057291"/>
    </source>
</evidence>
<accession>A0AAV4LFB9</accession>
<dbReference type="RefSeq" id="WP_282199601.1">
    <property type="nucleotide sequence ID" value="NZ_BOQE01000001.1"/>
</dbReference>
<organism evidence="1 2">
    <name type="scientific">Collibacillus ludicampi</name>
    <dbReference type="NCBI Taxonomy" id="2771369"/>
    <lineage>
        <taxon>Bacteria</taxon>
        <taxon>Bacillati</taxon>
        <taxon>Bacillota</taxon>
        <taxon>Bacilli</taxon>
        <taxon>Bacillales</taxon>
        <taxon>Alicyclobacillaceae</taxon>
        <taxon>Collibacillus</taxon>
    </lineage>
</organism>
<dbReference type="AlphaFoldDB" id="A0AAV4LFB9"/>
<keyword evidence="2" id="KW-1185">Reference proteome</keyword>
<sequence length="62" mass="7120">MEAALRILGMTDEDPRHWTKRFADYRDGLGLARDPEGRIGELKIEVLPKVLDQYFSSTPKSE</sequence>
<gene>
    <name evidence="1" type="ORF">DNHGIG_20590</name>
</gene>
<proteinExistence type="predicted"/>
<name>A0AAV4LFB9_9BACL</name>